<proteinExistence type="inferred from homology"/>
<feature type="domain" description="C2H2-type" evidence="10">
    <location>
        <begin position="127"/>
        <end position="154"/>
    </location>
</feature>
<dbReference type="PROSITE" id="PS50157">
    <property type="entry name" value="ZINC_FINGER_C2H2_2"/>
    <property type="match status" value="3"/>
</dbReference>
<evidence type="ECO:0000256" key="8">
    <source>
        <dbReference type="PROSITE-ProRule" id="PRU00042"/>
    </source>
</evidence>
<feature type="domain" description="C2H2-type" evidence="10">
    <location>
        <begin position="155"/>
        <end position="182"/>
    </location>
</feature>
<feature type="region of interest" description="Disordered" evidence="9">
    <location>
        <begin position="1"/>
        <end position="66"/>
    </location>
</feature>
<dbReference type="InParanoid" id="A0A3Q0HHX7"/>
<dbReference type="GO" id="GO:0009968">
    <property type="term" value="P:negative regulation of signal transduction"/>
    <property type="evidence" value="ECO:0007669"/>
    <property type="project" value="UniProtKB-ARBA"/>
</dbReference>
<evidence type="ECO:0000313" key="11">
    <source>
        <dbReference type="Proteomes" id="UP000189705"/>
    </source>
</evidence>
<dbReference type="SMART" id="SM00355">
    <property type="entry name" value="ZnF_C2H2"/>
    <property type="match status" value="4"/>
</dbReference>
<dbReference type="InterPro" id="IPR036236">
    <property type="entry name" value="Znf_C2H2_sf"/>
</dbReference>
<organism evidence="11 12">
    <name type="scientific">Alligator sinensis</name>
    <name type="common">Chinese alligator</name>
    <dbReference type="NCBI Taxonomy" id="38654"/>
    <lineage>
        <taxon>Eukaryota</taxon>
        <taxon>Metazoa</taxon>
        <taxon>Chordata</taxon>
        <taxon>Craniata</taxon>
        <taxon>Vertebrata</taxon>
        <taxon>Euteleostomi</taxon>
        <taxon>Archelosauria</taxon>
        <taxon>Archosauria</taxon>
        <taxon>Crocodylia</taxon>
        <taxon>Alligatoridae</taxon>
        <taxon>Alligatorinae</taxon>
        <taxon>Alligator</taxon>
    </lineage>
</organism>
<evidence type="ECO:0000256" key="9">
    <source>
        <dbReference type="SAM" id="MobiDB-lite"/>
    </source>
</evidence>
<evidence type="ECO:0000256" key="5">
    <source>
        <dbReference type="ARBA" id="ARBA00022771"/>
    </source>
</evidence>
<evidence type="ECO:0000256" key="4">
    <source>
        <dbReference type="ARBA" id="ARBA00022737"/>
    </source>
</evidence>
<evidence type="ECO:0000256" key="1">
    <source>
        <dbReference type="ARBA" id="ARBA00004123"/>
    </source>
</evidence>
<gene>
    <name evidence="12" type="primary">OVOL3</name>
</gene>
<dbReference type="GO" id="GO:0005634">
    <property type="term" value="C:nucleus"/>
    <property type="evidence" value="ECO:0007669"/>
    <property type="project" value="UniProtKB-SubCell"/>
</dbReference>
<dbReference type="GO" id="GO:0051241">
    <property type="term" value="P:negative regulation of multicellular organismal process"/>
    <property type="evidence" value="ECO:0007669"/>
    <property type="project" value="UniProtKB-ARBA"/>
</dbReference>
<feature type="region of interest" description="Disordered" evidence="9">
    <location>
        <begin position="93"/>
        <end position="122"/>
    </location>
</feature>
<dbReference type="PROSITE" id="PS00028">
    <property type="entry name" value="ZINC_FINGER_C2H2_1"/>
    <property type="match status" value="4"/>
</dbReference>
<sequence length="274" mass="30239">MGGLSRSHLPPDPRHTPSITTPAPLYPITCTRHPLIDPLPTAPPPRPTQNTQVSGQESPVRSGGSFASAGLSFTGLSLFSGTLAQDRSIWDEAGESNSRRPGPVVPTSEASDKPLAKDSSPQWRGDFRCGVCTKAFPLQRLLTRHAKCHSPVKRHRCPCCTKGFNDTFDLKRHMRTHTGIRPYRCHLCAKAFTQRCSLESHLRKIHGQPQAYGYRERRAKLYVCEACGFTCTAGPDYHGHLRRAHPTGPVMPHKRAGPPPGSLRFLLYPSGFYA</sequence>
<keyword evidence="5 8" id="KW-0863">Zinc-finger</keyword>
<keyword evidence="6" id="KW-0862">Zinc</keyword>
<dbReference type="GO" id="GO:0000978">
    <property type="term" value="F:RNA polymerase II cis-regulatory region sequence-specific DNA binding"/>
    <property type="evidence" value="ECO:0007669"/>
    <property type="project" value="TreeGrafter"/>
</dbReference>
<dbReference type="GO" id="GO:0045616">
    <property type="term" value="P:regulation of keratinocyte differentiation"/>
    <property type="evidence" value="ECO:0007669"/>
    <property type="project" value="UniProtKB-ARBA"/>
</dbReference>
<dbReference type="Gene3D" id="3.30.160.60">
    <property type="entry name" value="Classic Zinc Finger"/>
    <property type="match status" value="2"/>
</dbReference>
<dbReference type="KEGG" id="asn:102371843"/>
<dbReference type="GO" id="GO:0045892">
    <property type="term" value="P:negative regulation of DNA-templated transcription"/>
    <property type="evidence" value="ECO:0007669"/>
    <property type="project" value="UniProtKB-ARBA"/>
</dbReference>
<dbReference type="InterPro" id="IPR013087">
    <property type="entry name" value="Znf_C2H2_type"/>
</dbReference>
<keyword evidence="4" id="KW-0677">Repeat</keyword>
<dbReference type="GeneID" id="102371843"/>
<keyword evidence="7" id="KW-0539">Nucleus</keyword>
<dbReference type="FunFam" id="3.30.160.60:FF:001250">
    <property type="entry name" value="putative transcription factor ovo-like protein 3"/>
    <property type="match status" value="1"/>
</dbReference>
<dbReference type="Pfam" id="PF13894">
    <property type="entry name" value="zf-C2H2_4"/>
    <property type="match status" value="1"/>
</dbReference>
<dbReference type="GO" id="GO:0009913">
    <property type="term" value="P:epidermal cell differentiation"/>
    <property type="evidence" value="ECO:0007669"/>
    <property type="project" value="TreeGrafter"/>
</dbReference>
<evidence type="ECO:0000256" key="2">
    <source>
        <dbReference type="ARBA" id="ARBA00006991"/>
    </source>
</evidence>
<dbReference type="Proteomes" id="UP000189705">
    <property type="component" value="Unplaced"/>
</dbReference>
<feature type="compositionally biased region" description="Polar residues" evidence="9">
    <location>
        <begin position="49"/>
        <end position="59"/>
    </location>
</feature>
<evidence type="ECO:0000256" key="3">
    <source>
        <dbReference type="ARBA" id="ARBA00022723"/>
    </source>
</evidence>
<protein>
    <submittedName>
        <fullName evidence="12">Transcription factor ovo-like protein 3</fullName>
    </submittedName>
</protein>
<dbReference type="SUPFAM" id="SSF57667">
    <property type="entry name" value="beta-beta-alpha zinc fingers"/>
    <property type="match status" value="2"/>
</dbReference>
<keyword evidence="11" id="KW-1185">Reference proteome</keyword>
<evidence type="ECO:0000313" key="12">
    <source>
        <dbReference type="RefSeq" id="XP_025070088.1"/>
    </source>
</evidence>
<dbReference type="FunFam" id="3.30.160.60:FF:000452">
    <property type="entry name" value="Transcription factor Ovo-like 2"/>
    <property type="match status" value="1"/>
</dbReference>
<dbReference type="RefSeq" id="XP_025070088.1">
    <property type="nucleotide sequence ID" value="XM_025214303.1"/>
</dbReference>
<comment type="similarity">
    <text evidence="2">Belongs to the krueppel C2H2-type zinc-finger protein family.</text>
</comment>
<evidence type="ECO:0000259" key="10">
    <source>
        <dbReference type="PROSITE" id="PS50157"/>
    </source>
</evidence>
<dbReference type="Pfam" id="PF00096">
    <property type="entry name" value="zf-C2H2"/>
    <property type="match status" value="1"/>
</dbReference>
<evidence type="ECO:0000256" key="7">
    <source>
        <dbReference type="ARBA" id="ARBA00023242"/>
    </source>
</evidence>
<comment type="subcellular location">
    <subcellularLocation>
        <location evidence="1">Nucleus</location>
    </subcellularLocation>
</comment>
<feature type="domain" description="C2H2-type" evidence="10">
    <location>
        <begin position="183"/>
        <end position="211"/>
    </location>
</feature>
<dbReference type="InterPro" id="IPR027756">
    <property type="entry name" value="Ovo-like"/>
</dbReference>
<dbReference type="AlphaFoldDB" id="A0A3Q0HHX7"/>
<dbReference type="GO" id="GO:0045596">
    <property type="term" value="P:negative regulation of cell differentiation"/>
    <property type="evidence" value="ECO:0007669"/>
    <property type="project" value="UniProtKB-ARBA"/>
</dbReference>
<evidence type="ECO:0000256" key="6">
    <source>
        <dbReference type="ARBA" id="ARBA00022833"/>
    </source>
</evidence>
<accession>A0A3Q0HHX7</accession>
<keyword evidence="3" id="KW-0479">Metal-binding</keyword>
<dbReference type="GO" id="GO:0010837">
    <property type="term" value="P:regulation of keratinocyte proliferation"/>
    <property type="evidence" value="ECO:0007669"/>
    <property type="project" value="UniProtKB-ARBA"/>
</dbReference>
<reference evidence="12" key="1">
    <citation type="submission" date="2025-08" db="UniProtKB">
        <authorList>
            <consortium name="RefSeq"/>
        </authorList>
    </citation>
    <scope>IDENTIFICATION</scope>
</reference>
<dbReference type="GO" id="GO:0000981">
    <property type="term" value="F:DNA-binding transcription factor activity, RNA polymerase II-specific"/>
    <property type="evidence" value="ECO:0007669"/>
    <property type="project" value="TreeGrafter"/>
</dbReference>
<dbReference type="GO" id="GO:0008270">
    <property type="term" value="F:zinc ion binding"/>
    <property type="evidence" value="ECO:0007669"/>
    <property type="project" value="UniProtKB-KW"/>
</dbReference>
<dbReference type="PANTHER" id="PTHR10032:SF220">
    <property type="entry name" value="TRANSCRIPTION FACTOR OVO-LIKE PROTEIN 3-RELATED"/>
    <property type="match status" value="1"/>
</dbReference>
<name>A0A3Q0HHX7_ALLSI</name>
<dbReference type="CTD" id="728361"/>
<dbReference type="PANTHER" id="PTHR10032">
    <property type="entry name" value="ZINC FINGER PROTEIN WITH KRAB AND SCAN DOMAINS"/>
    <property type="match status" value="1"/>
</dbReference>